<dbReference type="InterPro" id="IPR022893">
    <property type="entry name" value="Shikimate_DH_fam"/>
</dbReference>
<comment type="caution">
    <text evidence="2">The sequence shown here is derived from an EMBL/GenBank/DDBJ whole genome shotgun (WGS) entry which is preliminary data.</text>
</comment>
<name>A0ABV1VSF0_9ACTN</name>
<protein>
    <submittedName>
        <fullName evidence="2">Shikimate dehydrogenase</fullName>
    </submittedName>
</protein>
<feature type="region of interest" description="Disordered" evidence="1">
    <location>
        <begin position="1"/>
        <end position="20"/>
    </location>
</feature>
<dbReference type="EMBL" id="JBEPCV010000066">
    <property type="protein sequence ID" value="MER6909420.1"/>
    <property type="molecule type" value="Genomic_DNA"/>
</dbReference>
<dbReference type="SUPFAM" id="SSF53223">
    <property type="entry name" value="Aminoacid dehydrogenase-like, N-terminal domain"/>
    <property type="match status" value="1"/>
</dbReference>
<dbReference type="InterPro" id="IPR046346">
    <property type="entry name" value="Aminoacid_DH-like_N_sf"/>
</dbReference>
<dbReference type="Proteomes" id="UP001490330">
    <property type="component" value="Unassembled WGS sequence"/>
</dbReference>
<dbReference type="SUPFAM" id="SSF51735">
    <property type="entry name" value="NAD(P)-binding Rossmann-fold domains"/>
    <property type="match status" value="1"/>
</dbReference>
<evidence type="ECO:0000313" key="3">
    <source>
        <dbReference type="Proteomes" id="UP001490330"/>
    </source>
</evidence>
<gene>
    <name evidence="2" type="ORF">ABT322_38005</name>
</gene>
<proteinExistence type="predicted"/>
<accession>A0ABV1VSF0</accession>
<dbReference type="InterPro" id="IPR036291">
    <property type="entry name" value="NAD(P)-bd_dom_sf"/>
</dbReference>
<organism evidence="2 3">
    <name type="scientific">Streptomyces flaveolus</name>
    <dbReference type="NCBI Taxonomy" id="67297"/>
    <lineage>
        <taxon>Bacteria</taxon>
        <taxon>Bacillati</taxon>
        <taxon>Actinomycetota</taxon>
        <taxon>Actinomycetes</taxon>
        <taxon>Kitasatosporales</taxon>
        <taxon>Streptomycetaceae</taxon>
        <taxon>Streptomyces</taxon>
    </lineage>
</organism>
<keyword evidence="3" id="KW-1185">Reference proteome</keyword>
<evidence type="ECO:0000313" key="2">
    <source>
        <dbReference type="EMBL" id="MER6909420.1"/>
    </source>
</evidence>
<dbReference type="CDD" id="cd01065">
    <property type="entry name" value="NAD_bind_Shikimate_DH"/>
    <property type="match status" value="1"/>
</dbReference>
<dbReference type="Gene3D" id="3.40.50.720">
    <property type="entry name" value="NAD(P)-binding Rossmann-like Domain"/>
    <property type="match status" value="1"/>
</dbReference>
<dbReference type="PANTHER" id="PTHR21089:SF1">
    <property type="entry name" value="BIFUNCTIONAL 3-DEHYDROQUINATE DEHYDRATASE_SHIKIMATE DEHYDROGENASE, CHLOROPLASTIC"/>
    <property type="match status" value="1"/>
</dbReference>
<sequence length="292" mass="31444">MTQHSYPFGRVGSDNSGPLGFQLHEREADRHGLRYLCRRVRGGRRITHRKDLSALLRTCRDFGYSGLSIAAPYQQLAAEQVDGMSEAAARRRSLDLVLFTEDGRTVGHSTDVDSCVAAFARGLPDSPLGRVLQLGADGVGNALAHALHDQGAEHLSVVDPDLDRAEALVARLNAYAGGDWAKAFPADALRRLLGQANGLVNALCPTAHGRHLAAALVEVLHPDLWIFDFCYRPIGTALLREGSARGCRVVHGGGVLVNETAHAFRHVTGLSPHLARMFADFAELTAGPQAHT</sequence>
<dbReference type="PANTHER" id="PTHR21089">
    <property type="entry name" value="SHIKIMATE DEHYDROGENASE"/>
    <property type="match status" value="1"/>
</dbReference>
<dbReference type="Gene3D" id="3.40.50.10860">
    <property type="entry name" value="Leucine Dehydrogenase, chain A, domain 1"/>
    <property type="match status" value="1"/>
</dbReference>
<evidence type="ECO:0000256" key="1">
    <source>
        <dbReference type="SAM" id="MobiDB-lite"/>
    </source>
</evidence>
<dbReference type="RefSeq" id="WP_350725136.1">
    <property type="nucleotide sequence ID" value="NZ_JBEPCO010000065.1"/>
</dbReference>
<reference evidence="2 3" key="1">
    <citation type="submission" date="2024-06" db="EMBL/GenBank/DDBJ databases">
        <title>The Natural Products Discovery Center: Release of the First 8490 Sequenced Strains for Exploring Actinobacteria Biosynthetic Diversity.</title>
        <authorList>
            <person name="Kalkreuter E."/>
            <person name="Kautsar S.A."/>
            <person name="Yang D."/>
            <person name="Bader C.D."/>
            <person name="Teijaro C.N."/>
            <person name="Fluegel L."/>
            <person name="Davis C.M."/>
            <person name="Simpson J.R."/>
            <person name="Lauterbach L."/>
            <person name="Steele A.D."/>
            <person name="Gui C."/>
            <person name="Meng S."/>
            <person name="Li G."/>
            <person name="Viehrig K."/>
            <person name="Ye F."/>
            <person name="Su P."/>
            <person name="Kiefer A.F."/>
            <person name="Nichols A."/>
            <person name="Cepeda A.J."/>
            <person name="Yan W."/>
            <person name="Fan B."/>
            <person name="Jiang Y."/>
            <person name="Adhikari A."/>
            <person name="Zheng C.-J."/>
            <person name="Schuster L."/>
            <person name="Cowan T.M."/>
            <person name="Smanski M.J."/>
            <person name="Chevrette M.G."/>
            <person name="De Carvalho L.P.S."/>
            <person name="Shen B."/>
        </authorList>
    </citation>
    <scope>NUCLEOTIDE SEQUENCE [LARGE SCALE GENOMIC DNA]</scope>
    <source>
        <strain evidence="2 3">NPDC000632</strain>
    </source>
</reference>